<dbReference type="InterPro" id="IPR013762">
    <property type="entry name" value="Integrase-like_cat_sf"/>
</dbReference>
<dbReference type="InterPro" id="IPR050090">
    <property type="entry name" value="Tyrosine_recombinase_XerCD"/>
</dbReference>
<dbReference type="PANTHER" id="PTHR30349:SF41">
    <property type="entry name" value="INTEGRASE_RECOMBINASE PROTEIN MJ0367-RELATED"/>
    <property type="match status" value="1"/>
</dbReference>
<keyword evidence="4" id="KW-0233">DNA recombination</keyword>
<comment type="caution">
    <text evidence="8">The sequence shown here is derived from an EMBL/GenBank/DDBJ whole genome shotgun (WGS) entry which is preliminary data.</text>
</comment>
<evidence type="ECO:0000256" key="2">
    <source>
        <dbReference type="ARBA" id="ARBA00022908"/>
    </source>
</evidence>
<name>A0A7X0G046_9ACTN</name>
<accession>A0A7X0G046</accession>
<organism evidence="8 9">
    <name type="scientific">Actinomadura coerulea</name>
    <dbReference type="NCBI Taxonomy" id="46159"/>
    <lineage>
        <taxon>Bacteria</taxon>
        <taxon>Bacillati</taxon>
        <taxon>Actinomycetota</taxon>
        <taxon>Actinomycetes</taxon>
        <taxon>Streptosporangiales</taxon>
        <taxon>Thermomonosporaceae</taxon>
        <taxon>Actinomadura</taxon>
    </lineage>
</organism>
<dbReference type="GO" id="GO:0015074">
    <property type="term" value="P:DNA integration"/>
    <property type="evidence" value="ECO:0007669"/>
    <property type="project" value="UniProtKB-KW"/>
</dbReference>
<dbReference type="GO" id="GO:0003677">
    <property type="term" value="F:DNA binding"/>
    <property type="evidence" value="ECO:0007669"/>
    <property type="project" value="UniProtKB-UniRule"/>
</dbReference>
<dbReference type="InterPro" id="IPR004107">
    <property type="entry name" value="Integrase_SAM-like_N"/>
</dbReference>
<dbReference type="PANTHER" id="PTHR30349">
    <property type="entry name" value="PHAGE INTEGRASE-RELATED"/>
    <property type="match status" value="1"/>
</dbReference>
<dbReference type="InterPro" id="IPR011010">
    <property type="entry name" value="DNA_brk_join_enz"/>
</dbReference>
<dbReference type="PROSITE" id="PS51900">
    <property type="entry name" value="CB"/>
    <property type="match status" value="1"/>
</dbReference>
<evidence type="ECO:0000256" key="4">
    <source>
        <dbReference type="ARBA" id="ARBA00023172"/>
    </source>
</evidence>
<dbReference type="AlphaFoldDB" id="A0A7X0G046"/>
<evidence type="ECO:0000256" key="1">
    <source>
        <dbReference type="ARBA" id="ARBA00008857"/>
    </source>
</evidence>
<dbReference type="SUPFAM" id="SSF56349">
    <property type="entry name" value="DNA breaking-rejoining enzymes"/>
    <property type="match status" value="1"/>
</dbReference>
<keyword evidence="9" id="KW-1185">Reference proteome</keyword>
<feature type="domain" description="Core-binding (CB)" evidence="7">
    <location>
        <begin position="79"/>
        <end position="161"/>
    </location>
</feature>
<protein>
    <submittedName>
        <fullName evidence="8">Integrase</fullName>
    </submittedName>
</protein>
<dbReference type="EMBL" id="JACHMQ010000001">
    <property type="protein sequence ID" value="MBB6396265.1"/>
    <property type="molecule type" value="Genomic_DNA"/>
</dbReference>
<gene>
    <name evidence="8" type="ORF">BKA00_003179</name>
</gene>
<dbReference type="Gene3D" id="1.10.443.10">
    <property type="entry name" value="Intergrase catalytic core"/>
    <property type="match status" value="1"/>
</dbReference>
<dbReference type="InterPro" id="IPR002104">
    <property type="entry name" value="Integrase_catalytic"/>
</dbReference>
<sequence>MVTSTDTRRDPLAKILVGKYEGSIYEEGDGYTGAISLGFGPDGKRRRLKRKGRTKAQVKEKLIKAVEDLEKGIREERNHTVEKAVNALLVHLAKQGKSEATLETYRGLADHHIIGRLGKIKLTDLTADDVEAWLDECAENMTTQTLKIVHGLLRRAIRLAERRDKVGRNVALLVDTPQGRRPARRSRSLSLDQATRLLKTAQEPEHRLGAYVVLAIVSGLRTEELRALTWADVDLKEKVVYVLRSDRDGGDTKTKRSRRGIAVADIAVEALTALRKRQAAEKLQAGDLWQGHNLVFCKEDGRPYTSDDVLRRFQRITQAAGIGATWVPRELRHTFVSIMSDQGVALEKISDLVGHSDTRTTQTVYRHELRPVITTGAEHMNTIFKDEKSRSA</sequence>
<evidence type="ECO:0000259" key="7">
    <source>
        <dbReference type="PROSITE" id="PS51900"/>
    </source>
</evidence>
<comment type="similarity">
    <text evidence="1">Belongs to the 'phage' integrase family.</text>
</comment>
<dbReference type="PROSITE" id="PS51898">
    <property type="entry name" value="TYR_RECOMBINASE"/>
    <property type="match status" value="1"/>
</dbReference>
<evidence type="ECO:0000313" key="8">
    <source>
        <dbReference type="EMBL" id="MBB6396265.1"/>
    </source>
</evidence>
<evidence type="ECO:0000256" key="5">
    <source>
        <dbReference type="PROSITE-ProRule" id="PRU01248"/>
    </source>
</evidence>
<dbReference type="InterPro" id="IPR010998">
    <property type="entry name" value="Integrase_recombinase_N"/>
</dbReference>
<keyword evidence="2" id="KW-0229">DNA integration</keyword>
<dbReference type="Gene3D" id="1.10.150.130">
    <property type="match status" value="1"/>
</dbReference>
<proteinExistence type="inferred from homology"/>
<dbReference type="Proteomes" id="UP000546324">
    <property type="component" value="Unassembled WGS sequence"/>
</dbReference>
<dbReference type="Pfam" id="PF00589">
    <property type="entry name" value="Phage_integrase"/>
    <property type="match status" value="1"/>
</dbReference>
<dbReference type="InterPro" id="IPR044068">
    <property type="entry name" value="CB"/>
</dbReference>
<evidence type="ECO:0000259" key="6">
    <source>
        <dbReference type="PROSITE" id="PS51898"/>
    </source>
</evidence>
<feature type="domain" description="Tyr recombinase" evidence="6">
    <location>
        <begin position="184"/>
        <end position="381"/>
    </location>
</feature>
<evidence type="ECO:0000313" key="9">
    <source>
        <dbReference type="Proteomes" id="UP000546324"/>
    </source>
</evidence>
<keyword evidence="3 5" id="KW-0238">DNA-binding</keyword>
<dbReference type="Pfam" id="PF14659">
    <property type="entry name" value="Phage_int_SAM_3"/>
    <property type="match status" value="1"/>
</dbReference>
<reference evidence="8 9" key="1">
    <citation type="submission" date="2020-08" db="EMBL/GenBank/DDBJ databases">
        <title>Sequencing the genomes of 1000 actinobacteria strains.</title>
        <authorList>
            <person name="Klenk H.-P."/>
        </authorList>
    </citation>
    <scope>NUCLEOTIDE SEQUENCE [LARGE SCALE GENOMIC DNA]</scope>
    <source>
        <strain evidence="8 9">DSM 43675</strain>
    </source>
</reference>
<evidence type="ECO:0000256" key="3">
    <source>
        <dbReference type="ARBA" id="ARBA00023125"/>
    </source>
</evidence>
<dbReference type="GO" id="GO:0006310">
    <property type="term" value="P:DNA recombination"/>
    <property type="evidence" value="ECO:0007669"/>
    <property type="project" value="UniProtKB-KW"/>
</dbReference>
<dbReference type="CDD" id="cd01189">
    <property type="entry name" value="INT_ICEBs1_C_like"/>
    <property type="match status" value="1"/>
</dbReference>
<dbReference type="RefSeq" id="WP_230299229.1">
    <property type="nucleotide sequence ID" value="NZ_JACHMQ010000001.1"/>
</dbReference>